<dbReference type="OrthoDB" id="5519028at2"/>
<dbReference type="Gene3D" id="3.30.450.20">
    <property type="entry name" value="PAS domain"/>
    <property type="match status" value="2"/>
</dbReference>
<dbReference type="GO" id="GO:0000155">
    <property type="term" value="F:phosphorelay sensor kinase activity"/>
    <property type="evidence" value="ECO:0007669"/>
    <property type="project" value="InterPro"/>
</dbReference>
<dbReference type="CDD" id="cd18773">
    <property type="entry name" value="PDC1_HK_sensor"/>
    <property type="match status" value="1"/>
</dbReference>
<dbReference type="Proteomes" id="UP000035352">
    <property type="component" value="Chromosome"/>
</dbReference>
<proteinExistence type="predicted"/>
<keyword evidence="5" id="KW-0812">Transmembrane</keyword>
<dbReference type="Pfam" id="PF12860">
    <property type="entry name" value="PAS_7"/>
    <property type="match status" value="1"/>
</dbReference>
<comment type="catalytic activity">
    <reaction evidence="1">
        <text>ATP + protein L-histidine = ADP + protein N-phospho-L-histidine.</text>
        <dbReference type="EC" id="2.7.13.3"/>
    </reaction>
</comment>
<evidence type="ECO:0000313" key="7">
    <source>
        <dbReference type="Proteomes" id="UP000035352"/>
    </source>
</evidence>
<dbReference type="KEGG" id="pbh:AAW51_0377"/>
<keyword evidence="4" id="KW-0418">Kinase</keyword>
<name>A0A0G3BGG7_9BURK</name>
<dbReference type="SUPFAM" id="SSF55874">
    <property type="entry name" value="ATPase domain of HSP90 chaperone/DNA topoisomerase II/histidine kinase"/>
    <property type="match status" value="1"/>
</dbReference>
<dbReference type="InterPro" id="IPR036097">
    <property type="entry name" value="HisK_dim/P_sf"/>
</dbReference>
<dbReference type="InterPro" id="IPR035965">
    <property type="entry name" value="PAS-like_dom_sf"/>
</dbReference>
<dbReference type="Gene3D" id="1.10.287.130">
    <property type="match status" value="1"/>
</dbReference>
<dbReference type="EC" id="2.7.13.3" evidence="2"/>
<gene>
    <name evidence="6" type="ORF">AAW51_0377</name>
</gene>
<evidence type="ECO:0000256" key="2">
    <source>
        <dbReference type="ARBA" id="ARBA00012438"/>
    </source>
</evidence>
<keyword evidence="7" id="KW-1185">Reference proteome</keyword>
<evidence type="ECO:0000256" key="1">
    <source>
        <dbReference type="ARBA" id="ARBA00000085"/>
    </source>
</evidence>
<keyword evidence="3" id="KW-0808">Transferase</keyword>
<dbReference type="GO" id="GO:0009927">
    <property type="term" value="F:histidine phosphotransfer kinase activity"/>
    <property type="evidence" value="ECO:0007669"/>
    <property type="project" value="TreeGrafter"/>
</dbReference>
<dbReference type="AlphaFoldDB" id="A0A0G3BGG7"/>
<dbReference type="Gene3D" id="3.30.565.10">
    <property type="entry name" value="Histidine kinase-like ATPase, C-terminal domain"/>
    <property type="match status" value="1"/>
</dbReference>
<dbReference type="EMBL" id="CP011371">
    <property type="protein sequence ID" value="AKJ27068.1"/>
    <property type="molecule type" value="Genomic_DNA"/>
</dbReference>
<sequence>MRSRRWIFFSLWGVALAFLVIVWIISASLMERGRSDAIEHYKTRATLTAGSAETIVNRTFLAMDVLLAGLEDLAQPGGVENGVPDAKRSQSVLVNAVRRTLFVRDIALVSRDGTVVAAALPTTMRTGLEFPNGFVETTLDQETPSLSVSQPIESFTSREMVLYFARPLGTLAAVAVVPLRQLANALSPTGTAEPLTITLERDDGQLIVSEPPSGFPAAQRVAQPLQPEHRDGNARIARGRIDGAPSLVAARDLLHAGLVLAVSIPVSPVDARWHEDRALVLSVSAVLGIVILTTAAVTHWYIRRLELARQAIQDNKDWLDQALASIRDGLLLCDSKDRVVAWNRRYVEFFPYLAPVLRPGVHYDLLARTAMRAMQPRSTDTEVEVAVQRRLADRRGRRVESEYQIRPDLHVHITETETPSGGVVSVYRDTTRSERELARCREAVRAAEEAHMQSIATLCRQICEPANTALGMMQLVLRASMDDATRRYASWAGDASRQVLATVSNVLDMSRLTSDVTQFDFESFVPRALIEDVASRALDAADGRRFSVHFSPELPQALWGDARRLRHALFNLLKVAIERSSCRTIEVRADHESRGDGQAVLRVDLGVAGADATNCPEFHSLREVFQRLDPSEPAALALGLTRKVAELTGGGLFFDDSPSPRVSFKAVFTTVSELQVTLGGPIGASG</sequence>
<keyword evidence="5" id="KW-0472">Membrane</keyword>
<evidence type="ECO:0000313" key="6">
    <source>
        <dbReference type="EMBL" id="AKJ27068.1"/>
    </source>
</evidence>
<keyword evidence="5" id="KW-1133">Transmembrane helix</keyword>
<protein>
    <recommendedName>
        <fullName evidence="2">histidine kinase</fullName>
        <ecNumber evidence="2">2.7.13.3</ecNumber>
    </recommendedName>
</protein>
<dbReference type="PANTHER" id="PTHR43047:SF62">
    <property type="entry name" value="SENSOR HISTIDINE KINASE DPIB"/>
    <property type="match status" value="1"/>
</dbReference>
<accession>A0A0G3BGG7</accession>
<dbReference type="InterPro" id="IPR036890">
    <property type="entry name" value="HATPase_C_sf"/>
</dbReference>
<dbReference type="PANTHER" id="PTHR43047">
    <property type="entry name" value="TWO-COMPONENT HISTIDINE PROTEIN KINASE"/>
    <property type="match status" value="1"/>
</dbReference>
<evidence type="ECO:0000256" key="5">
    <source>
        <dbReference type="SAM" id="Phobius"/>
    </source>
</evidence>
<organism evidence="6 7">
    <name type="scientific">Caldimonas brevitalea</name>
    <dbReference type="NCBI Taxonomy" id="413882"/>
    <lineage>
        <taxon>Bacteria</taxon>
        <taxon>Pseudomonadati</taxon>
        <taxon>Pseudomonadota</taxon>
        <taxon>Betaproteobacteria</taxon>
        <taxon>Burkholderiales</taxon>
        <taxon>Sphaerotilaceae</taxon>
        <taxon>Caldimonas</taxon>
    </lineage>
</organism>
<evidence type="ECO:0000256" key="4">
    <source>
        <dbReference type="ARBA" id="ARBA00022777"/>
    </source>
</evidence>
<dbReference type="SUPFAM" id="SSF55785">
    <property type="entry name" value="PYP-like sensor domain (PAS domain)"/>
    <property type="match status" value="1"/>
</dbReference>
<dbReference type="STRING" id="413882.AAW51_0377"/>
<reference evidence="6 7" key="1">
    <citation type="submission" date="2015-05" db="EMBL/GenBank/DDBJ databases">
        <authorList>
            <person name="Tang B."/>
            <person name="Yu Y."/>
        </authorList>
    </citation>
    <scope>NUCLEOTIDE SEQUENCE [LARGE SCALE GENOMIC DNA]</scope>
    <source>
        <strain evidence="6 7">DSM 7029</strain>
    </source>
</reference>
<dbReference type="GO" id="GO:0005886">
    <property type="term" value="C:plasma membrane"/>
    <property type="evidence" value="ECO:0007669"/>
    <property type="project" value="TreeGrafter"/>
</dbReference>
<dbReference type="SUPFAM" id="SSF47384">
    <property type="entry name" value="Homodimeric domain of signal transducing histidine kinase"/>
    <property type="match status" value="1"/>
</dbReference>
<evidence type="ECO:0000256" key="3">
    <source>
        <dbReference type="ARBA" id="ARBA00022679"/>
    </source>
</evidence>
<dbReference type="RefSeq" id="WP_047193264.1">
    <property type="nucleotide sequence ID" value="NZ_CP011371.1"/>
</dbReference>
<feature type="transmembrane region" description="Helical" evidence="5">
    <location>
        <begin position="6"/>
        <end position="25"/>
    </location>
</feature>